<proteinExistence type="predicted"/>
<dbReference type="Gene3D" id="3.30.70.270">
    <property type="match status" value="1"/>
</dbReference>
<dbReference type="NCBIfam" id="TIGR00254">
    <property type="entry name" value="GGDEF"/>
    <property type="match status" value="1"/>
</dbReference>
<reference evidence="2 3" key="1">
    <citation type="submission" date="2024-03" db="EMBL/GenBank/DDBJ databases">
        <title>Human intestinal bacterial collection.</title>
        <authorList>
            <person name="Pauvert C."/>
            <person name="Hitch T.C.A."/>
            <person name="Clavel T."/>
        </authorList>
    </citation>
    <scope>NUCLEOTIDE SEQUENCE [LARGE SCALE GENOMIC DNA]</scope>
    <source>
        <strain evidence="2 3">CLA-AA-H95</strain>
    </source>
</reference>
<evidence type="ECO:0000313" key="2">
    <source>
        <dbReference type="EMBL" id="MEQ2357286.1"/>
    </source>
</evidence>
<keyword evidence="3" id="KW-1185">Reference proteome</keyword>
<keyword evidence="2" id="KW-0808">Transferase</keyword>
<evidence type="ECO:0000313" key="3">
    <source>
        <dbReference type="Proteomes" id="UP001446032"/>
    </source>
</evidence>
<dbReference type="SMART" id="SM00267">
    <property type="entry name" value="GGDEF"/>
    <property type="match status" value="1"/>
</dbReference>
<dbReference type="Pfam" id="PF00990">
    <property type="entry name" value="GGDEF"/>
    <property type="match status" value="1"/>
</dbReference>
<organism evidence="2 3">
    <name type="scientific">Blautia intestinihominis</name>
    <dbReference type="NCBI Taxonomy" id="3133152"/>
    <lineage>
        <taxon>Bacteria</taxon>
        <taxon>Bacillati</taxon>
        <taxon>Bacillota</taxon>
        <taxon>Clostridia</taxon>
        <taxon>Lachnospirales</taxon>
        <taxon>Lachnospiraceae</taxon>
        <taxon>Blautia</taxon>
    </lineage>
</organism>
<gene>
    <name evidence="2" type="ORF">WMO75_02830</name>
</gene>
<dbReference type="PROSITE" id="PS50887">
    <property type="entry name" value="GGDEF"/>
    <property type="match status" value="1"/>
</dbReference>
<evidence type="ECO:0000259" key="1">
    <source>
        <dbReference type="PROSITE" id="PS50887"/>
    </source>
</evidence>
<dbReference type="GO" id="GO:0052621">
    <property type="term" value="F:diguanylate cyclase activity"/>
    <property type="evidence" value="ECO:0007669"/>
    <property type="project" value="UniProtKB-EC"/>
</dbReference>
<protein>
    <submittedName>
        <fullName evidence="2">Diguanylate cyclase</fullName>
        <ecNumber evidence="2">2.7.7.65</ecNumber>
    </submittedName>
</protein>
<sequence length="126" mass="14159">MKKIALITDGWKRYVTYAWVEGYRRIASVLRQNCPVGSICMRYGGDEFVCVVPDLDIRKLHQLEQNIQHALAELSSASHFSFPIEASIGSVIADDPVFSLNDYINLADQKMYQTKKAHKAARGATP</sequence>
<dbReference type="InterPro" id="IPR029787">
    <property type="entry name" value="Nucleotide_cyclase"/>
</dbReference>
<dbReference type="EMBL" id="JBBMEI010000005">
    <property type="protein sequence ID" value="MEQ2357286.1"/>
    <property type="molecule type" value="Genomic_DNA"/>
</dbReference>
<dbReference type="RefSeq" id="WP_291581926.1">
    <property type="nucleotide sequence ID" value="NZ_JBBMEI010000005.1"/>
</dbReference>
<feature type="domain" description="GGDEF" evidence="1">
    <location>
        <begin position="1"/>
        <end position="126"/>
    </location>
</feature>
<accession>A0ABV1AIS4</accession>
<dbReference type="EC" id="2.7.7.65" evidence="2"/>
<dbReference type="SUPFAM" id="SSF55073">
    <property type="entry name" value="Nucleotide cyclase"/>
    <property type="match status" value="1"/>
</dbReference>
<dbReference type="PANTHER" id="PTHR45138">
    <property type="entry name" value="REGULATORY COMPONENTS OF SENSORY TRANSDUCTION SYSTEM"/>
    <property type="match status" value="1"/>
</dbReference>
<comment type="caution">
    <text evidence="2">The sequence shown here is derived from an EMBL/GenBank/DDBJ whole genome shotgun (WGS) entry which is preliminary data.</text>
</comment>
<keyword evidence="2" id="KW-0548">Nucleotidyltransferase</keyword>
<name>A0ABV1AIS4_9FIRM</name>
<dbReference type="PANTHER" id="PTHR45138:SF9">
    <property type="entry name" value="DIGUANYLATE CYCLASE DGCM-RELATED"/>
    <property type="match status" value="1"/>
</dbReference>
<dbReference type="InterPro" id="IPR050469">
    <property type="entry name" value="Diguanylate_Cyclase"/>
</dbReference>
<dbReference type="InterPro" id="IPR043128">
    <property type="entry name" value="Rev_trsase/Diguanyl_cyclase"/>
</dbReference>
<dbReference type="InterPro" id="IPR000160">
    <property type="entry name" value="GGDEF_dom"/>
</dbReference>
<dbReference type="Proteomes" id="UP001446032">
    <property type="component" value="Unassembled WGS sequence"/>
</dbReference>